<dbReference type="InterPro" id="IPR013783">
    <property type="entry name" value="Ig-like_fold"/>
</dbReference>
<feature type="region of interest" description="Disordered" evidence="9">
    <location>
        <begin position="320"/>
        <end position="463"/>
    </location>
</feature>
<reference evidence="12" key="1">
    <citation type="submission" date="2016-10" db="EMBL/GenBank/DDBJ databases">
        <authorList>
            <person name="Varghese N."/>
            <person name="Submissions S."/>
        </authorList>
    </citation>
    <scope>NUCLEOTIDE SEQUENCE [LARGE SCALE GENOMIC DNA]</scope>
    <source>
        <strain evidence="12">DSM 26348</strain>
    </source>
</reference>
<keyword evidence="3" id="KW-0732">Signal</keyword>
<feature type="compositionally biased region" description="Low complexity" evidence="9">
    <location>
        <begin position="331"/>
        <end position="367"/>
    </location>
</feature>
<dbReference type="Pfam" id="PF01345">
    <property type="entry name" value="DUF11"/>
    <property type="match status" value="3"/>
</dbReference>
<name>A0A1I3BA51_9PLAN</name>
<feature type="region of interest" description="Disordered" evidence="9">
    <location>
        <begin position="72"/>
        <end position="274"/>
    </location>
</feature>
<sequence length="999" mass="103724">MQNLFLKIVVLTGVIGGSCAVVWQAHKGIQSAVNHLDAGSFVALDSADSKPEANPAGADAPAQSELEPTLAMPEPEPTLAAPSQGEDSPLASAKLAKSEPVPTPVPASAPAELPAFFADEPPARKQPEEPRSSARSMPGADFAALAMPQQTEPAEPAPKEEVAANEPAPAQNPMGDPFAAFPTAMPSQPAEERSLPALPQPEPLAATMSEPTPAQAQEEPVPTLPNRFGPNVAEAALPELPAELPSAPPTQRAAPPAMPGLTRLPPSNPSPVLLPAESVETAGRREMSEFPGAVITANAVEESQSVEPVGATENAAAPKPFLAVGNPEPLPTLAPKSAAPPSSFPGLPTSASEPTPTPAQLPALPTQRAAAVDPWSTEIPQPTKTPQQNLATAEAFGLKSPGAPAEMPPLPPTASAPGPLPTVAAEVLPEIVPRNQTRSQGVTTADAELPADFPRRAAPATMPAQEEVLPTLSLTSGTQAETALPSAAPSPAPAAPMNPFPAADIPPMPPTGTAPAANMTTSPQSPPTNNALIGTAEPEANAPSGPQSPELKIEKIAPPEAVIGEPVVYSIIIRNVGGSAARDVVVEDRIPKGAQLEGTIPQAYLNEGKLSWQLGTIPSGEERKIQLKVIPLESGQIGSVATVSFAAAVSASIKVTAPQLAISMNGPEEAVLGEHVTYQFKLQNRGQGTAKAVFLRTILPPGLKHPGGNDLEYEAGSLAPGAEKIIDLTVTPEHAGTFTPVAQISNDSKTHAETRADLHIIKSRLELSRTGPENRFVGRPAPCVTRITNNSTRMLNNLTIQEKVAPGVELANVPRGGRWDPRTRLITWTLPQLNPGESREMNSLYVASAGGDHVGSLIAVDDAGNRAEIKTVLSVKGFADLTADITAAQRTVLVGERVTLRLTLKNEGTAAAKDVRAKFTFPAGFEFAAAHGPTEYAIQGQTIQFEPLPEIAMAGQQVYEIALIASAAGSAKVTMQLESAEYSEPLVRDQPIRVVSTGQ</sequence>
<evidence type="ECO:0000256" key="6">
    <source>
        <dbReference type="ARBA" id="ARBA00023157"/>
    </source>
</evidence>
<evidence type="ECO:0000256" key="9">
    <source>
        <dbReference type="SAM" id="MobiDB-lite"/>
    </source>
</evidence>
<keyword evidence="4" id="KW-0574">Periplasm</keyword>
<dbReference type="NCBIfam" id="TIGR01451">
    <property type="entry name" value="B_ant_repeat"/>
    <property type="match status" value="2"/>
</dbReference>
<feature type="domain" description="DUF11" evidence="10">
    <location>
        <begin position="551"/>
        <end position="644"/>
    </location>
</feature>
<dbReference type="GO" id="GO:0042597">
    <property type="term" value="C:periplasmic space"/>
    <property type="evidence" value="ECO:0007669"/>
    <property type="project" value="UniProtKB-SubCell"/>
</dbReference>
<feature type="compositionally biased region" description="Low complexity" evidence="9">
    <location>
        <begin position="164"/>
        <end position="173"/>
    </location>
</feature>
<feature type="domain" description="DUF11" evidence="10">
    <location>
        <begin position="880"/>
        <end position="983"/>
    </location>
</feature>
<evidence type="ECO:0000256" key="5">
    <source>
        <dbReference type="ARBA" id="ARBA00022960"/>
    </source>
</evidence>
<evidence type="ECO:0000256" key="1">
    <source>
        <dbReference type="ARBA" id="ARBA00004418"/>
    </source>
</evidence>
<evidence type="ECO:0000256" key="8">
    <source>
        <dbReference type="ARBA" id="ARBA00033131"/>
    </source>
</evidence>
<dbReference type="PROSITE" id="PS51257">
    <property type="entry name" value="PROKAR_LIPOPROTEIN"/>
    <property type="match status" value="1"/>
</dbReference>
<keyword evidence="5" id="KW-0133">Cell shape</keyword>
<dbReference type="Proteomes" id="UP000199518">
    <property type="component" value="Unassembled WGS sequence"/>
</dbReference>
<evidence type="ECO:0000256" key="7">
    <source>
        <dbReference type="ARBA" id="ARBA00030804"/>
    </source>
</evidence>
<proteinExistence type="predicted"/>
<feature type="compositionally biased region" description="Pro residues" evidence="9">
    <location>
        <begin position="488"/>
        <end position="512"/>
    </location>
</feature>
<dbReference type="RefSeq" id="WP_092047321.1">
    <property type="nucleotide sequence ID" value="NZ_FOQD01000001.1"/>
</dbReference>
<keyword evidence="6" id="KW-1015">Disulfide bond</keyword>
<feature type="domain" description="DUF11" evidence="10">
    <location>
        <begin position="667"/>
        <end position="748"/>
    </location>
</feature>
<dbReference type="InterPro" id="IPR051172">
    <property type="entry name" value="Chlamydia_OmcB"/>
</dbReference>
<feature type="region of interest" description="Disordered" evidence="9">
    <location>
        <begin position="478"/>
        <end position="551"/>
    </location>
</feature>
<feature type="compositionally biased region" description="Low complexity" evidence="9">
    <location>
        <begin position="233"/>
        <end position="245"/>
    </location>
</feature>
<dbReference type="GO" id="GO:0008360">
    <property type="term" value="P:regulation of cell shape"/>
    <property type="evidence" value="ECO:0007669"/>
    <property type="project" value="UniProtKB-KW"/>
</dbReference>
<dbReference type="Gene3D" id="2.60.40.10">
    <property type="entry name" value="Immunoglobulins"/>
    <property type="match status" value="3"/>
</dbReference>
<dbReference type="OrthoDB" id="282600at2"/>
<dbReference type="AlphaFoldDB" id="A0A1I3BA51"/>
<dbReference type="InterPro" id="IPR047589">
    <property type="entry name" value="DUF11_rpt"/>
</dbReference>
<evidence type="ECO:0000313" key="11">
    <source>
        <dbReference type="EMBL" id="SFH59175.1"/>
    </source>
</evidence>
<comment type="subunit">
    <text evidence="2">Part of a disulfide cross-linked outer membrane complex (COMC) composed of the major outer membrane porin (MOMP), the small cysteine-rich protein (OmcA) and the large cysteine-rich periplasmic protein (OmcB).</text>
</comment>
<dbReference type="STRING" id="1576369.SAMN05421753_101335"/>
<feature type="compositionally biased region" description="Basic and acidic residues" evidence="9">
    <location>
        <begin position="121"/>
        <end position="132"/>
    </location>
</feature>
<dbReference type="GO" id="GO:0005201">
    <property type="term" value="F:extracellular matrix structural constituent"/>
    <property type="evidence" value="ECO:0007669"/>
    <property type="project" value="InterPro"/>
</dbReference>
<dbReference type="EMBL" id="FOQD01000001">
    <property type="protein sequence ID" value="SFH59175.1"/>
    <property type="molecule type" value="Genomic_DNA"/>
</dbReference>
<feature type="compositionally biased region" description="Polar residues" evidence="9">
    <location>
        <begin position="378"/>
        <end position="391"/>
    </location>
</feature>
<evidence type="ECO:0000313" key="12">
    <source>
        <dbReference type="Proteomes" id="UP000199518"/>
    </source>
</evidence>
<evidence type="ECO:0000256" key="2">
    <source>
        <dbReference type="ARBA" id="ARBA00011136"/>
    </source>
</evidence>
<evidence type="ECO:0000256" key="3">
    <source>
        <dbReference type="ARBA" id="ARBA00022729"/>
    </source>
</evidence>
<feature type="compositionally biased region" description="Polar residues" evidence="9">
    <location>
        <begin position="434"/>
        <end position="443"/>
    </location>
</feature>
<evidence type="ECO:0000259" key="10">
    <source>
        <dbReference type="Pfam" id="PF01345"/>
    </source>
</evidence>
<dbReference type="PANTHER" id="PTHR34819">
    <property type="entry name" value="LARGE CYSTEINE-RICH PERIPLASMIC PROTEIN OMCB"/>
    <property type="match status" value="1"/>
</dbReference>
<accession>A0A1I3BA51</accession>
<gene>
    <name evidence="11" type="ORF">SAMN05421753_101335</name>
</gene>
<dbReference type="InterPro" id="IPR001434">
    <property type="entry name" value="OmcB-like_DUF11"/>
</dbReference>
<dbReference type="PRINTS" id="PR01336">
    <property type="entry name" value="CHLAMIDIAOM6"/>
</dbReference>
<comment type="subcellular location">
    <subcellularLocation>
        <location evidence="1">Periplasm</location>
    </subcellularLocation>
</comment>
<feature type="compositionally biased region" description="Pro residues" evidence="9">
    <location>
        <begin position="406"/>
        <end position="420"/>
    </location>
</feature>
<organism evidence="11 12">
    <name type="scientific">Planctomicrobium piriforme</name>
    <dbReference type="NCBI Taxonomy" id="1576369"/>
    <lineage>
        <taxon>Bacteria</taxon>
        <taxon>Pseudomonadati</taxon>
        <taxon>Planctomycetota</taxon>
        <taxon>Planctomycetia</taxon>
        <taxon>Planctomycetales</taxon>
        <taxon>Planctomycetaceae</taxon>
        <taxon>Planctomicrobium</taxon>
    </lineage>
</organism>
<keyword evidence="12" id="KW-1185">Reference proteome</keyword>
<protein>
    <recommendedName>
        <fullName evidence="7">60 kDa outer membrane protein</fullName>
    </recommendedName>
    <alternativeName>
        <fullName evidence="8">Cysteine-rich outer membrane protein</fullName>
    </alternativeName>
</protein>
<evidence type="ECO:0000256" key="4">
    <source>
        <dbReference type="ARBA" id="ARBA00022764"/>
    </source>
</evidence>
<dbReference type="PANTHER" id="PTHR34819:SF3">
    <property type="entry name" value="CELL SURFACE PROTEIN"/>
    <property type="match status" value="1"/>
</dbReference>
<dbReference type="InterPro" id="IPR003506">
    <property type="entry name" value="Chlam_OMP6"/>
</dbReference>